<evidence type="ECO:0000259" key="13">
    <source>
        <dbReference type="PROSITE" id="PS51718"/>
    </source>
</evidence>
<keyword evidence="8" id="KW-0378">Hydrolase</keyword>
<comment type="similarity">
    <text evidence="12">Belongs to the TRAFAC class dynamin-like GTPase superfamily. Dynamin/Fzo/YdjA family.</text>
</comment>
<evidence type="ECO:0000313" key="15">
    <source>
        <dbReference type="Proteomes" id="UP000516260"/>
    </source>
</evidence>
<dbReference type="GO" id="GO:0008017">
    <property type="term" value="F:microtubule binding"/>
    <property type="evidence" value="ECO:0007669"/>
    <property type="project" value="TreeGrafter"/>
</dbReference>
<dbReference type="GO" id="GO:0003924">
    <property type="term" value="F:GTPase activity"/>
    <property type="evidence" value="ECO:0007669"/>
    <property type="project" value="InterPro"/>
</dbReference>
<dbReference type="EC" id="3.6.5.5" evidence="2"/>
<dbReference type="PROSITE" id="PS00410">
    <property type="entry name" value="G_DYNAMIN_1"/>
    <property type="match status" value="1"/>
</dbReference>
<evidence type="ECO:0000256" key="4">
    <source>
        <dbReference type="ARBA" id="ARBA00022490"/>
    </source>
</evidence>
<evidence type="ECO:0000256" key="12">
    <source>
        <dbReference type="RuleBase" id="RU003932"/>
    </source>
</evidence>
<dbReference type="Pfam" id="PF01031">
    <property type="entry name" value="Dynamin_M"/>
    <property type="match status" value="1"/>
</dbReference>
<organism evidence="14 15">
    <name type="scientific">Takifugu bimaculatus</name>
    <dbReference type="NCBI Taxonomy" id="433685"/>
    <lineage>
        <taxon>Eukaryota</taxon>
        <taxon>Metazoa</taxon>
        <taxon>Chordata</taxon>
        <taxon>Craniata</taxon>
        <taxon>Vertebrata</taxon>
        <taxon>Euteleostomi</taxon>
        <taxon>Actinopterygii</taxon>
        <taxon>Neopterygii</taxon>
        <taxon>Teleostei</taxon>
        <taxon>Neoteleostei</taxon>
        <taxon>Acanthomorphata</taxon>
        <taxon>Eupercaria</taxon>
        <taxon>Tetraodontiformes</taxon>
        <taxon>Tetradontoidea</taxon>
        <taxon>Tetraodontidae</taxon>
        <taxon>Takifugu</taxon>
    </lineage>
</organism>
<keyword evidence="15" id="KW-1185">Reference proteome</keyword>
<dbReference type="InterPro" id="IPR027417">
    <property type="entry name" value="P-loop_NTPase"/>
</dbReference>
<dbReference type="SUPFAM" id="SSF52540">
    <property type="entry name" value="P-loop containing nucleoside triphosphate hydrolases"/>
    <property type="match status" value="1"/>
</dbReference>
<dbReference type="AlphaFoldDB" id="A0A4Z2BBV6"/>
<dbReference type="InterPro" id="IPR022812">
    <property type="entry name" value="Dynamin"/>
</dbReference>
<dbReference type="GO" id="GO:0005874">
    <property type="term" value="C:microtubule"/>
    <property type="evidence" value="ECO:0007669"/>
    <property type="project" value="UniProtKB-KW"/>
</dbReference>
<keyword evidence="6" id="KW-0493">Microtubule</keyword>
<dbReference type="Proteomes" id="UP000516260">
    <property type="component" value="Chromosome 4"/>
</dbReference>
<sequence>MAFRDFLPRGSGIITRRPLVLQLINCPTEYAEFLHCKGRKFTDFDKVRQEIEAETERVTGQNKGISPVPINLRVYSPNVLNLTLVDLPGMTEVPVGDQPPDIEHQIREIIMQFVTKDNCLLLAVSLANSDLANSDALKIAKEVDPQGLRSIGVITKLDLMDEGTDARDILENKLLPLLRGYIRRGQPQQKDIDGKKDITAALQAERKFLSHPSYRYLADRMGTAHLQKVLSQVERLTYMHKLHHR</sequence>
<dbReference type="PRINTS" id="PR00195">
    <property type="entry name" value="DYNAMIN"/>
</dbReference>
<dbReference type="PANTHER" id="PTHR11566">
    <property type="entry name" value="DYNAMIN"/>
    <property type="match status" value="1"/>
</dbReference>
<evidence type="ECO:0000256" key="10">
    <source>
        <dbReference type="ARBA" id="ARBA00023175"/>
    </source>
</evidence>
<comment type="subcellular location">
    <subcellularLocation>
        <location evidence="1">Cytoplasm</location>
    </subcellularLocation>
</comment>
<evidence type="ECO:0000256" key="11">
    <source>
        <dbReference type="ARBA" id="ARBA00031810"/>
    </source>
</evidence>
<dbReference type="SMART" id="SM00053">
    <property type="entry name" value="DYNc"/>
    <property type="match status" value="1"/>
</dbReference>
<evidence type="ECO:0000256" key="2">
    <source>
        <dbReference type="ARBA" id="ARBA00011980"/>
    </source>
</evidence>
<dbReference type="InterPro" id="IPR001401">
    <property type="entry name" value="Dynamin_GTPase"/>
</dbReference>
<dbReference type="PROSITE" id="PS51718">
    <property type="entry name" value="G_DYNAMIN_2"/>
    <property type="match status" value="1"/>
</dbReference>
<dbReference type="Gene3D" id="3.40.50.300">
    <property type="entry name" value="P-loop containing nucleotide triphosphate hydrolases"/>
    <property type="match status" value="1"/>
</dbReference>
<protein>
    <recommendedName>
        <fullName evidence="3">Interferon-induced GTP-binding protein Mx</fullName>
        <ecNumber evidence="2">3.6.5.5</ecNumber>
    </recommendedName>
    <alternativeName>
        <fullName evidence="11">Interferon-inducible Mx protein</fullName>
    </alternativeName>
</protein>
<keyword evidence="5" id="KW-0254">Endocytosis</keyword>
<evidence type="ECO:0000256" key="6">
    <source>
        <dbReference type="ARBA" id="ARBA00022701"/>
    </source>
</evidence>
<feature type="domain" description="Dynamin-type G" evidence="13">
    <location>
        <begin position="1"/>
        <end position="243"/>
    </location>
</feature>
<evidence type="ECO:0000256" key="9">
    <source>
        <dbReference type="ARBA" id="ARBA00023134"/>
    </source>
</evidence>
<dbReference type="InterPro" id="IPR000375">
    <property type="entry name" value="Dynamin_stalk"/>
</dbReference>
<dbReference type="GO" id="GO:0016185">
    <property type="term" value="P:synaptic vesicle budding from presynaptic endocytic zone membrane"/>
    <property type="evidence" value="ECO:0007669"/>
    <property type="project" value="TreeGrafter"/>
</dbReference>
<dbReference type="InterPro" id="IPR019762">
    <property type="entry name" value="Dynamin_GTPase_CS"/>
</dbReference>
<accession>A0A4Z2BBV6</accession>
<evidence type="ECO:0000256" key="7">
    <source>
        <dbReference type="ARBA" id="ARBA00022741"/>
    </source>
</evidence>
<dbReference type="FunFam" id="3.40.50.300:FF:000045">
    <property type="entry name" value="dynamin-1 isoform X2"/>
    <property type="match status" value="1"/>
</dbReference>
<dbReference type="InterPro" id="IPR030381">
    <property type="entry name" value="G_DYNAMIN_dom"/>
</dbReference>
<comment type="caution">
    <text evidence="14">The sequence shown here is derived from an EMBL/GenBank/DDBJ whole genome shotgun (WGS) entry which is preliminary data.</text>
</comment>
<dbReference type="GO" id="GO:0005886">
    <property type="term" value="C:plasma membrane"/>
    <property type="evidence" value="ECO:0007669"/>
    <property type="project" value="TreeGrafter"/>
</dbReference>
<reference evidence="14 15" key="1">
    <citation type="submission" date="2019-04" db="EMBL/GenBank/DDBJ databases">
        <title>The sequence and de novo assembly of Takifugu bimaculatus genome using PacBio and Hi-C technologies.</title>
        <authorList>
            <person name="Xu P."/>
            <person name="Liu B."/>
            <person name="Zhou Z."/>
        </authorList>
    </citation>
    <scope>NUCLEOTIDE SEQUENCE [LARGE SCALE GENOMIC DNA]</scope>
    <source>
        <strain evidence="14">TB-2018</strain>
        <tissue evidence="14">Muscle</tissue>
    </source>
</reference>
<dbReference type="PANTHER" id="PTHR11566:SF32">
    <property type="entry name" value="DYNAMIN-1"/>
    <property type="match status" value="1"/>
</dbReference>
<keyword evidence="10" id="KW-0505">Motor protein</keyword>
<evidence type="ECO:0000256" key="1">
    <source>
        <dbReference type="ARBA" id="ARBA00004496"/>
    </source>
</evidence>
<gene>
    <name evidence="14" type="ORF">fugu_004057</name>
</gene>
<evidence type="ECO:0000256" key="8">
    <source>
        <dbReference type="ARBA" id="ARBA00022801"/>
    </source>
</evidence>
<dbReference type="Pfam" id="PF00350">
    <property type="entry name" value="Dynamin_N"/>
    <property type="match status" value="1"/>
</dbReference>
<dbReference type="GO" id="GO:0005525">
    <property type="term" value="F:GTP binding"/>
    <property type="evidence" value="ECO:0007669"/>
    <property type="project" value="UniProtKB-KW"/>
</dbReference>
<keyword evidence="9 12" id="KW-0342">GTP-binding</keyword>
<evidence type="ECO:0000256" key="3">
    <source>
        <dbReference type="ARBA" id="ARBA00015210"/>
    </source>
</evidence>
<proteinExistence type="inferred from homology"/>
<evidence type="ECO:0000313" key="14">
    <source>
        <dbReference type="EMBL" id="TNM89823.1"/>
    </source>
</evidence>
<dbReference type="EMBL" id="SWLE01000017">
    <property type="protein sequence ID" value="TNM89823.1"/>
    <property type="molecule type" value="Genomic_DNA"/>
</dbReference>
<dbReference type="InterPro" id="IPR045063">
    <property type="entry name" value="Dynamin_N"/>
</dbReference>
<dbReference type="CDD" id="cd08771">
    <property type="entry name" value="DLP_1"/>
    <property type="match status" value="1"/>
</dbReference>
<evidence type="ECO:0000256" key="5">
    <source>
        <dbReference type="ARBA" id="ARBA00022583"/>
    </source>
</evidence>
<dbReference type="GO" id="GO:0005737">
    <property type="term" value="C:cytoplasm"/>
    <property type="evidence" value="ECO:0007669"/>
    <property type="project" value="UniProtKB-SubCell"/>
</dbReference>
<dbReference type="GO" id="GO:0031623">
    <property type="term" value="P:receptor internalization"/>
    <property type="evidence" value="ECO:0007669"/>
    <property type="project" value="TreeGrafter"/>
</dbReference>
<keyword evidence="4" id="KW-0963">Cytoplasm</keyword>
<dbReference type="GO" id="GO:0098793">
    <property type="term" value="C:presynapse"/>
    <property type="evidence" value="ECO:0007669"/>
    <property type="project" value="GOC"/>
</dbReference>
<keyword evidence="7 12" id="KW-0547">Nucleotide-binding</keyword>
<name>A0A4Z2BBV6_9TELE</name>